<dbReference type="Pfam" id="PF11735">
    <property type="entry name" value="CAP59_mtransfer"/>
    <property type="match status" value="1"/>
</dbReference>
<accession>A0A6A5W517</accession>
<evidence type="ECO:0000313" key="1">
    <source>
        <dbReference type="EMBL" id="KAF1995939.1"/>
    </source>
</evidence>
<dbReference type="InterPro" id="IPR021047">
    <property type="entry name" value="Mannosyltransferase_CMT1"/>
</dbReference>
<evidence type="ECO:0000313" key="2">
    <source>
        <dbReference type="Proteomes" id="UP000799779"/>
    </source>
</evidence>
<dbReference type="EMBL" id="ML977631">
    <property type="protein sequence ID" value="KAF1995939.1"/>
    <property type="molecule type" value="Genomic_DNA"/>
</dbReference>
<dbReference type="GO" id="GO:0016740">
    <property type="term" value="F:transferase activity"/>
    <property type="evidence" value="ECO:0007669"/>
    <property type="project" value="UniProtKB-KW"/>
</dbReference>
<keyword evidence="2" id="KW-1185">Reference proteome</keyword>
<keyword evidence="1" id="KW-0808">Transferase</keyword>
<sequence length="417" mass="47567">MFVPRVRRHVRRFQRGWFKIALLYLFVVLAWDTLRITSAASAIRIPLSQKPPPNERYFIASIHWMNAGIIKSHWKQAVLNLVDYLGADNCYVSVLEGGSWDNTQAELKALEVGLERLGVPNTITLEQATHLDEISRIPGPDEEGWIVAGDGTKKLRRIPYLARLRNRVMDDMRRVSQEGSRPFTKVLWLNDVVFTTEDIRTLLSTNGGNYAAACSLDFANPPIYYDTFALRDISGSKTATLTWPYFLSSTSRRALSNALPVPVKSCWNGAVAMDAAPFYDPITPLRFRGVEDSLAKQHLEGSECCLIHADNPLSEERGVYVNPNVRVGYNQTAYSLVNPLPTTSWFSPFRLVWGTWSNRLARWFGVITREGERSVVHRRIRKWQMEAEKGDKRREEKGEFCLVNEAQILVKNGWQHI</sequence>
<gene>
    <name evidence="1" type="ORF">P154DRAFT_525897</name>
</gene>
<organism evidence="1 2">
    <name type="scientific">Amniculicola lignicola CBS 123094</name>
    <dbReference type="NCBI Taxonomy" id="1392246"/>
    <lineage>
        <taxon>Eukaryota</taxon>
        <taxon>Fungi</taxon>
        <taxon>Dikarya</taxon>
        <taxon>Ascomycota</taxon>
        <taxon>Pezizomycotina</taxon>
        <taxon>Dothideomycetes</taxon>
        <taxon>Pleosporomycetidae</taxon>
        <taxon>Pleosporales</taxon>
        <taxon>Amniculicolaceae</taxon>
        <taxon>Amniculicola</taxon>
    </lineage>
</organism>
<dbReference type="PANTHER" id="PTHR34144:SF7">
    <property type="entry name" value="EXPORT PROTEIN (CAP59), PUTATIVE (AFU_ORTHOLOGUE AFUA_7G05020)-RELATED"/>
    <property type="match status" value="1"/>
</dbReference>
<reference evidence="1" key="1">
    <citation type="journal article" date="2020" name="Stud. Mycol.">
        <title>101 Dothideomycetes genomes: a test case for predicting lifestyles and emergence of pathogens.</title>
        <authorList>
            <person name="Haridas S."/>
            <person name="Albert R."/>
            <person name="Binder M."/>
            <person name="Bloem J."/>
            <person name="Labutti K."/>
            <person name="Salamov A."/>
            <person name="Andreopoulos B."/>
            <person name="Baker S."/>
            <person name="Barry K."/>
            <person name="Bills G."/>
            <person name="Bluhm B."/>
            <person name="Cannon C."/>
            <person name="Castanera R."/>
            <person name="Culley D."/>
            <person name="Daum C."/>
            <person name="Ezra D."/>
            <person name="Gonzalez J."/>
            <person name="Henrissat B."/>
            <person name="Kuo A."/>
            <person name="Liang C."/>
            <person name="Lipzen A."/>
            <person name="Lutzoni F."/>
            <person name="Magnuson J."/>
            <person name="Mondo S."/>
            <person name="Nolan M."/>
            <person name="Ohm R."/>
            <person name="Pangilinan J."/>
            <person name="Park H.-J."/>
            <person name="Ramirez L."/>
            <person name="Alfaro M."/>
            <person name="Sun H."/>
            <person name="Tritt A."/>
            <person name="Yoshinaga Y."/>
            <person name="Zwiers L.-H."/>
            <person name="Turgeon B."/>
            <person name="Goodwin S."/>
            <person name="Spatafora J."/>
            <person name="Crous P."/>
            <person name="Grigoriev I."/>
        </authorList>
    </citation>
    <scope>NUCLEOTIDE SEQUENCE</scope>
    <source>
        <strain evidence="1">CBS 123094</strain>
    </source>
</reference>
<dbReference type="AlphaFoldDB" id="A0A6A5W517"/>
<dbReference type="Proteomes" id="UP000799779">
    <property type="component" value="Unassembled WGS sequence"/>
</dbReference>
<proteinExistence type="predicted"/>
<dbReference type="PANTHER" id="PTHR34144">
    <property type="entry name" value="CHROMOSOME 8, WHOLE GENOME SHOTGUN SEQUENCE"/>
    <property type="match status" value="1"/>
</dbReference>
<protein>
    <submittedName>
        <fullName evidence="1">Glycosyltransferase family 69 protein</fullName>
    </submittedName>
</protein>
<dbReference type="OrthoDB" id="262547at2759"/>
<name>A0A6A5W517_9PLEO</name>